<accession>A0A238U629</accession>
<keyword evidence="3" id="KW-1185">Reference proteome</keyword>
<gene>
    <name evidence="2" type="ORF">TJEJU_0256</name>
</gene>
<keyword evidence="1" id="KW-0812">Transmembrane</keyword>
<dbReference type="KEGG" id="tje:TJEJU_0256"/>
<protein>
    <submittedName>
        <fullName evidence="2">Putative PDZ/DHR/GLGF domain protein</fullName>
    </submittedName>
</protein>
<reference evidence="2 3" key="1">
    <citation type="submission" date="2017-07" db="EMBL/GenBank/DDBJ databases">
        <authorList>
            <person name="Sun Z.S."/>
            <person name="Albrecht U."/>
            <person name="Echele G."/>
            <person name="Lee C.C."/>
        </authorList>
    </citation>
    <scope>NUCLEOTIDE SEQUENCE [LARGE SCALE GENOMIC DNA]</scope>
    <source>
        <strain evidence="3">type strain: KCTC 22618</strain>
    </source>
</reference>
<keyword evidence="1" id="KW-0472">Membrane</keyword>
<dbReference type="InterPro" id="IPR021109">
    <property type="entry name" value="Peptidase_aspartic_dom_sf"/>
</dbReference>
<dbReference type="InterPro" id="IPR036034">
    <property type="entry name" value="PDZ_sf"/>
</dbReference>
<organism evidence="2 3">
    <name type="scientific">Tenacibaculum jejuense</name>
    <dbReference type="NCBI Taxonomy" id="584609"/>
    <lineage>
        <taxon>Bacteria</taxon>
        <taxon>Pseudomonadati</taxon>
        <taxon>Bacteroidota</taxon>
        <taxon>Flavobacteriia</taxon>
        <taxon>Flavobacteriales</taxon>
        <taxon>Flavobacteriaceae</taxon>
        <taxon>Tenacibaculum</taxon>
    </lineage>
</organism>
<dbReference type="Proteomes" id="UP000215214">
    <property type="component" value="Chromosome TJEJU"/>
</dbReference>
<proteinExistence type="predicted"/>
<dbReference type="EMBL" id="LT899436">
    <property type="protein sequence ID" value="SNR14058.1"/>
    <property type="molecule type" value="Genomic_DNA"/>
</dbReference>
<evidence type="ECO:0000313" key="2">
    <source>
        <dbReference type="EMBL" id="SNR14058.1"/>
    </source>
</evidence>
<dbReference type="OrthoDB" id="5580718at2"/>
<dbReference type="Gene3D" id="2.30.42.10">
    <property type="match status" value="1"/>
</dbReference>
<dbReference type="Gene3D" id="2.40.70.10">
    <property type="entry name" value="Acid Proteases"/>
    <property type="match status" value="1"/>
</dbReference>
<name>A0A238U629_9FLAO</name>
<dbReference type="RefSeq" id="WP_095068925.1">
    <property type="nucleotide sequence ID" value="NZ_LT899436.1"/>
</dbReference>
<dbReference type="AlphaFoldDB" id="A0A238U629"/>
<sequence length="410" mass="46411">MLKRIIIITVSLIGVLILFGGGSLYYFLQQQKKLSEGELYFGEEKSITIPFYYSTSGHILIDVKFDNSKKAYPFILDSGASNFIFKHHSNEFELESNGKMIGRGATGNFFLASVKKVDAIEIGQMRIENLNFKELGFNFNCTDEIYGLIGNGTMKNVDWQIDFENQQITITQSLNDLKFNENKIEIPLHVNKSSFHIRTSIQFSKEKKSKSVLVDLGNNGVLSLVEKSVLKDSLKLQTRKYLGKSSEGLGGESKSSDTEKLVLLDSLYFKKTPFNIQKVPALMSPTSANLLGLGFFKKYKTTLSWKSKKMILEPYDSIPNFIWKSNGLGTKFDEESNKLIVKSILENSSADEMKIPLNAEVLSYNNESMDSEKALCEYRNRKNTSDSLKVKIKHNNSVKEITIVKEPVFH</sequence>
<evidence type="ECO:0000256" key="1">
    <source>
        <dbReference type="SAM" id="Phobius"/>
    </source>
</evidence>
<feature type="transmembrane region" description="Helical" evidence="1">
    <location>
        <begin position="6"/>
        <end position="28"/>
    </location>
</feature>
<evidence type="ECO:0000313" key="3">
    <source>
        <dbReference type="Proteomes" id="UP000215214"/>
    </source>
</evidence>
<keyword evidence="1" id="KW-1133">Transmembrane helix</keyword>
<dbReference type="SUPFAM" id="SSF50156">
    <property type="entry name" value="PDZ domain-like"/>
    <property type="match status" value="1"/>
</dbReference>